<sequence>MATVNISFGTVGIQYALGGICSDVGFCLLATTNMDAATIFRSHHRTVQCIYSKERAIYAALSSRNCAPVCAGVFIKEMYLIIQLRNGSPQGTHWNLWMESVWTQSDGRLYCAKCSVSLWGRLDRMDTVPMG</sequence>
<name>A0A8S1JCH7_9CHLO</name>
<gene>
    <name evidence="1" type="ORF">OSTQU699_LOCUS10230</name>
</gene>
<keyword evidence="2" id="KW-1185">Reference proteome</keyword>
<proteinExistence type="predicted"/>
<evidence type="ECO:0000313" key="2">
    <source>
        <dbReference type="Proteomes" id="UP000708148"/>
    </source>
</evidence>
<dbReference type="Proteomes" id="UP000708148">
    <property type="component" value="Unassembled WGS sequence"/>
</dbReference>
<organism evidence="1 2">
    <name type="scientific">Ostreobium quekettii</name>
    <dbReference type="NCBI Taxonomy" id="121088"/>
    <lineage>
        <taxon>Eukaryota</taxon>
        <taxon>Viridiplantae</taxon>
        <taxon>Chlorophyta</taxon>
        <taxon>core chlorophytes</taxon>
        <taxon>Ulvophyceae</taxon>
        <taxon>TCBD clade</taxon>
        <taxon>Bryopsidales</taxon>
        <taxon>Ostreobineae</taxon>
        <taxon>Ostreobiaceae</taxon>
        <taxon>Ostreobium</taxon>
    </lineage>
</organism>
<reference evidence="1" key="1">
    <citation type="submission" date="2020-12" db="EMBL/GenBank/DDBJ databases">
        <authorList>
            <person name="Iha C."/>
        </authorList>
    </citation>
    <scope>NUCLEOTIDE SEQUENCE</scope>
</reference>
<dbReference type="AlphaFoldDB" id="A0A8S1JCH7"/>
<protein>
    <submittedName>
        <fullName evidence="1">Uncharacterized protein</fullName>
    </submittedName>
</protein>
<dbReference type="EMBL" id="CAJHUC010002967">
    <property type="protein sequence ID" value="CAD7704875.1"/>
    <property type="molecule type" value="Genomic_DNA"/>
</dbReference>
<comment type="caution">
    <text evidence="1">The sequence shown here is derived from an EMBL/GenBank/DDBJ whole genome shotgun (WGS) entry which is preliminary data.</text>
</comment>
<accession>A0A8S1JCH7</accession>
<evidence type="ECO:0000313" key="1">
    <source>
        <dbReference type="EMBL" id="CAD7704875.1"/>
    </source>
</evidence>